<dbReference type="AlphaFoldDB" id="A0A2Z3GNT8"/>
<keyword evidence="1" id="KW-0175">Coiled coil</keyword>
<evidence type="ECO:0000313" key="2">
    <source>
        <dbReference type="EMBL" id="AWM35909.1"/>
    </source>
</evidence>
<organism evidence="2 3">
    <name type="scientific">Gemmata obscuriglobus</name>
    <dbReference type="NCBI Taxonomy" id="114"/>
    <lineage>
        <taxon>Bacteria</taxon>
        <taxon>Pseudomonadati</taxon>
        <taxon>Planctomycetota</taxon>
        <taxon>Planctomycetia</taxon>
        <taxon>Gemmatales</taxon>
        <taxon>Gemmataceae</taxon>
        <taxon>Gemmata</taxon>
    </lineage>
</organism>
<gene>
    <name evidence="2" type="ORF">C1280_02040</name>
</gene>
<dbReference type="RefSeq" id="WP_109570749.1">
    <property type="nucleotide sequence ID" value="NZ_CP025958.1"/>
</dbReference>
<dbReference type="KEGG" id="gog:C1280_02040"/>
<protein>
    <submittedName>
        <fullName evidence="2">Uncharacterized protein</fullName>
    </submittedName>
</protein>
<reference evidence="2 3" key="1">
    <citation type="submission" date="2018-01" db="EMBL/GenBank/DDBJ databases">
        <title>G. obscuriglobus.</title>
        <authorList>
            <person name="Franke J."/>
            <person name="Blomberg W."/>
            <person name="Selmecki A."/>
        </authorList>
    </citation>
    <scope>NUCLEOTIDE SEQUENCE [LARGE SCALE GENOMIC DNA]</scope>
    <source>
        <strain evidence="2 3">DSM 5831</strain>
    </source>
</reference>
<dbReference type="Proteomes" id="UP000245802">
    <property type="component" value="Chromosome"/>
</dbReference>
<dbReference type="EMBL" id="CP025958">
    <property type="protein sequence ID" value="AWM35909.1"/>
    <property type="molecule type" value="Genomic_DNA"/>
</dbReference>
<evidence type="ECO:0000313" key="3">
    <source>
        <dbReference type="Proteomes" id="UP000245802"/>
    </source>
</evidence>
<accession>A0A2Z3GNT8</accession>
<sequence>MLPTLKQLELRLLLTADPTVAHRAMELLAADAKKVDEAAKQAKRAMSDIGPRQPGILAQVGSGAAAVGQGARALGAGVMGVAGAAAGWLATGAAVAATVANMTHAFGQLDNELLTSRERVLGFAKAIPVVGEALAAFLSNAKNAVDRLVDPDTARRLDRDAIALPVELAQREVDFGYRRRFQGLYGESRDARNRLDAIRKYPHLDFRDRIAMRHPDSLTAAAASIAIGGVQENQDPRMRAADEAVQMARRGVAEASAGATSAYSDVGFARREVDSTWRRWNSARERTLAEEKEAKDLRADVYVSRMPWLLRTPATPIFERIAGYVGPRVARFSDTGPRGATGTDSSYLDAMNQEQRAERQARQALQILEEKITASKEKQLTLLQKEAELRKAVTNSMKTQLAILDEEYAKAKGGAQAYGALSKSEQFDFLDAAKRFQSGGRENVTADELSRLSANPITSGLVQDKLTRDVKDDPQLKELFQLAGLRDLDTLSGLQQELKAKVDVRVQIDEQQFAAVMAEKLKQMNLKELIGEALIKQLQIDLRRPQLDSERGRIERAN</sequence>
<proteinExistence type="predicted"/>
<name>A0A2Z3GNT8_9BACT</name>
<feature type="coiled-coil region" evidence="1">
    <location>
        <begin position="351"/>
        <end position="378"/>
    </location>
</feature>
<keyword evidence="3" id="KW-1185">Reference proteome</keyword>
<evidence type="ECO:0000256" key="1">
    <source>
        <dbReference type="SAM" id="Coils"/>
    </source>
</evidence>